<accession>A0A6F8PP48</accession>
<reference evidence="3" key="1">
    <citation type="submission" date="2019-11" db="EMBL/GenBank/DDBJ databases">
        <title>Isolation and characterization of two novel species in the genus Thiomicrorhabdus.</title>
        <authorList>
            <person name="Mochizuki J."/>
            <person name="Kojima H."/>
            <person name="Fukui M."/>
        </authorList>
    </citation>
    <scope>NUCLEOTIDE SEQUENCE [LARGE SCALE GENOMIC DNA]</scope>
    <source>
        <strain evidence="3">AkT22</strain>
    </source>
</reference>
<dbReference type="KEGG" id="tzo:THMIRHAT_15700"/>
<dbReference type="Pfam" id="PF12680">
    <property type="entry name" value="SnoaL_2"/>
    <property type="match status" value="1"/>
</dbReference>
<dbReference type="InterPro" id="IPR037401">
    <property type="entry name" value="SnoaL-like"/>
</dbReference>
<dbReference type="InterPro" id="IPR032710">
    <property type="entry name" value="NTF2-like_dom_sf"/>
</dbReference>
<feature type="domain" description="SnoaL-like" evidence="1">
    <location>
        <begin position="11"/>
        <end position="106"/>
    </location>
</feature>
<dbReference type="Gene3D" id="3.10.450.50">
    <property type="match status" value="1"/>
</dbReference>
<keyword evidence="3" id="KW-1185">Reference proteome</keyword>
<sequence>MQKNLTESILKHHFEAFDRQDLPDLLSDYAENALLLVHEKCYQGHTEISVFFKDFMQNQLVAESDFELQVMQVVDNLGYIVWRATTPTQTFEMATDTFVIQDGKIQQQTFARLLTSKA</sequence>
<evidence type="ECO:0000313" key="3">
    <source>
        <dbReference type="Proteomes" id="UP000501466"/>
    </source>
</evidence>
<dbReference type="EMBL" id="AP021888">
    <property type="protein sequence ID" value="BBP43824.1"/>
    <property type="molecule type" value="Genomic_DNA"/>
</dbReference>
<proteinExistence type="predicted"/>
<organism evidence="2 3">
    <name type="scientific">Thiosulfativibrio zosterae</name>
    <dbReference type="NCBI Taxonomy" id="2675053"/>
    <lineage>
        <taxon>Bacteria</taxon>
        <taxon>Pseudomonadati</taxon>
        <taxon>Pseudomonadota</taxon>
        <taxon>Gammaproteobacteria</taxon>
        <taxon>Thiotrichales</taxon>
        <taxon>Piscirickettsiaceae</taxon>
        <taxon>Thiosulfativibrio</taxon>
    </lineage>
</organism>
<name>A0A6F8PP48_9GAMM</name>
<dbReference type="Proteomes" id="UP000501466">
    <property type="component" value="Chromosome"/>
</dbReference>
<dbReference type="AlphaFoldDB" id="A0A6F8PP48"/>
<protein>
    <recommendedName>
        <fullName evidence="1">SnoaL-like domain-containing protein</fullName>
    </recommendedName>
</protein>
<dbReference type="SUPFAM" id="SSF54427">
    <property type="entry name" value="NTF2-like"/>
    <property type="match status" value="1"/>
</dbReference>
<gene>
    <name evidence="2" type="ORF">THMIRHAT_15700</name>
</gene>
<evidence type="ECO:0000313" key="2">
    <source>
        <dbReference type="EMBL" id="BBP43824.1"/>
    </source>
</evidence>
<evidence type="ECO:0000259" key="1">
    <source>
        <dbReference type="Pfam" id="PF12680"/>
    </source>
</evidence>
<dbReference type="RefSeq" id="WP_173291594.1">
    <property type="nucleotide sequence ID" value="NZ_AP021888.1"/>
</dbReference>